<comment type="caution">
    <text evidence="1">The sequence shown here is derived from an EMBL/GenBank/DDBJ whole genome shotgun (WGS) entry which is preliminary data.</text>
</comment>
<sequence>MNYEEKQNKLNLEAKEFLTNNLFKKKEEILTEKIIDFFKEKAQLLIENHKILKVINFEFDSIMDFMYSVYPDPYIIPQKYWKDQFIIECDNEDDYKVLQNLCEEFKLEEWDDAYVLIEDEDYYVDIYEILNELHYLYFENSWKKAKSITGVNYRGFLFWHDSYNGVDLDTGLEVRDKDVIDILKKEKFDFTMLEE</sequence>
<gene>
    <name evidence="1" type="ORF">T190423A01A_50296</name>
</gene>
<proteinExistence type="predicted"/>
<dbReference type="EMBL" id="CAXJIO010000014">
    <property type="protein sequence ID" value="CAL2104048.1"/>
    <property type="molecule type" value="Genomic_DNA"/>
</dbReference>
<keyword evidence="2" id="KW-1185">Reference proteome</keyword>
<protein>
    <recommendedName>
        <fullName evidence="3">DUF1642 domain-containing protein</fullName>
    </recommendedName>
</protein>
<evidence type="ECO:0000313" key="1">
    <source>
        <dbReference type="EMBL" id="CAL2104048.1"/>
    </source>
</evidence>
<dbReference type="Proteomes" id="UP001497527">
    <property type="component" value="Unassembled WGS sequence"/>
</dbReference>
<dbReference type="RefSeq" id="WP_348717978.1">
    <property type="nucleotide sequence ID" value="NZ_CAXJIO010000014.1"/>
</dbReference>
<evidence type="ECO:0008006" key="3">
    <source>
        <dbReference type="Google" id="ProtNLM"/>
    </source>
</evidence>
<name>A0ABM9PEK1_9FLAO</name>
<accession>A0ABM9PEK1</accession>
<reference evidence="1 2" key="1">
    <citation type="submission" date="2024-05" db="EMBL/GenBank/DDBJ databases">
        <authorList>
            <person name="Duchaud E."/>
        </authorList>
    </citation>
    <scope>NUCLEOTIDE SEQUENCE [LARGE SCALE GENOMIC DNA]</scope>
    <source>
        <strain evidence="1">Ena-SAMPLE-TAB-13-05-2024-13:56:06:370-140308</strain>
    </source>
</reference>
<evidence type="ECO:0000313" key="2">
    <source>
        <dbReference type="Proteomes" id="UP001497527"/>
    </source>
</evidence>
<organism evidence="1 2">
    <name type="scientific">Tenacibaculum polynesiense</name>
    <dbReference type="NCBI Taxonomy" id="3137857"/>
    <lineage>
        <taxon>Bacteria</taxon>
        <taxon>Pseudomonadati</taxon>
        <taxon>Bacteroidota</taxon>
        <taxon>Flavobacteriia</taxon>
        <taxon>Flavobacteriales</taxon>
        <taxon>Flavobacteriaceae</taxon>
        <taxon>Tenacibaculum</taxon>
    </lineage>
</organism>